<keyword evidence="2" id="KW-1185">Reference proteome</keyword>
<comment type="caution">
    <text evidence="1">The sequence shown here is derived from an EMBL/GenBank/DDBJ whole genome shotgun (WGS) entry which is preliminary data.</text>
</comment>
<reference evidence="1 2" key="1">
    <citation type="submission" date="2019-03" db="EMBL/GenBank/DDBJ databases">
        <title>First draft genome of Liparis tanakae, snailfish: a comprehensive survey of snailfish specific genes.</title>
        <authorList>
            <person name="Kim W."/>
            <person name="Song I."/>
            <person name="Jeong J.-H."/>
            <person name="Kim D."/>
            <person name="Kim S."/>
            <person name="Ryu S."/>
            <person name="Song J.Y."/>
            <person name="Lee S.K."/>
        </authorList>
    </citation>
    <scope>NUCLEOTIDE SEQUENCE [LARGE SCALE GENOMIC DNA]</scope>
    <source>
        <tissue evidence="1">Muscle</tissue>
    </source>
</reference>
<sequence>MCWLPSVERLFLAKSSKLLEPSSLTNMDSISPASTPSTYFARRRLSSLLRVKAFQLGSKPLEAILSYFQEAFRRSEFHRCGSSETQQHAVAYELVNQTQTVVDHHNCHSFPACSDS</sequence>
<protein>
    <submittedName>
        <fullName evidence="1">Uncharacterized protein</fullName>
    </submittedName>
</protein>
<dbReference type="AlphaFoldDB" id="A0A4Z2ICG8"/>
<gene>
    <name evidence="1" type="ORF">EYF80_014180</name>
</gene>
<organism evidence="1 2">
    <name type="scientific">Liparis tanakae</name>
    <name type="common">Tanaka's snailfish</name>
    <dbReference type="NCBI Taxonomy" id="230148"/>
    <lineage>
        <taxon>Eukaryota</taxon>
        <taxon>Metazoa</taxon>
        <taxon>Chordata</taxon>
        <taxon>Craniata</taxon>
        <taxon>Vertebrata</taxon>
        <taxon>Euteleostomi</taxon>
        <taxon>Actinopterygii</taxon>
        <taxon>Neopterygii</taxon>
        <taxon>Teleostei</taxon>
        <taxon>Neoteleostei</taxon>
        <taxon>Acanthomorphata</taxon>
        <taxon>Eupercaria</taxon>
        <taxon>Perciformes</taxon>
        <taxon>Cottioidei</taxon>
        <taxon>Cottales</taxon>
        <taxon>Liparidae</taxon>
        <taxon>Liparis</taxon>
    </lineage>
</organism>
<name>A0A4Z2ICG8_9TELE</name>
<proteinExistence type="predicted"/>
<dbReference type="Proteomes" id="UP000314294">
    <property type="component" value="Unassembled WGS sequence"/>
</dbReference>
<evidence type="ECO:0000313" key="1">
    <source>
        <dbReference type="EMBL" id="TNN75630.1"/>
    </source>
</evidence>
<evidence type="ECO:0000313" key="2">
    <source>
        <dbReference type="Proteomes" id="UP000314294"/>
    </source>
</evidence>
<dbReference type="EMBL" id="SRLO01000101">
    <property type="protein sequence ID" value="TNN75630.1"/>
    <property type="molecule type" value="Genomic_DNA"/>
</dbReference>
<accession>A0A4Z2ICG8</accession>